<dbReference type="AlphaFoldDB" id="A0A2P2MFU5"/>
<name>A0A2P2MFU5_RHIMU</name>
<accession>A0A2P2MFU5</accession>
<dbReference type="EMBL" id="GGEC01048576">
    <property type="protein sequence ID" value="MBX29060.1"/>
    <property type="molecule type" value="Transcribed_RNA"/>
</dbReference>
<reference evidence="1" key="1">
    <citation type="submission" date="2018-02" db="EMBL/GenBank/DDBJ databases">
        <title>Rhizophora mucronata_Transcriptome.</title>
        <authorList>
            <person name="Meera S.P."/>
            <person name="Sreeshan A."/>
            <person name="Augustine A."/>
        </authorList>
    </citation>
    <scope>NUCLEOTIDE SEQUENCE</scope>
    <source>
        <tissue evidence="1">Leaf</tissue>
    </source>
</reference>
<sequence>MEKVQKVQESKILPAINFSAAPLFFSEVLHSHFSPVNVFLPAEIEEAKQKPDKKMFSLE</sequence>
<protein>
    <submittedName>
        <fullName evidence="1">Nucleoprotein TPR-like isoform X5</fullName>
    </submittedName>
</protein>
<proteinExistence type="predicted"/>
<organism evidence="1">
    <name type="scientific">Rhizophora mucronata</name>
    <name type="common">Asiatic mangrove</name>
    <dbReference type="NCBI Taxonomy" id="61149"/>
    <lineage>
        <taxon>Eukaryota</taxon>
        <taxon>Viridiplantae</taxon>
        <taxon>Streptophyta</taxon>
        <taxon>Embryophyta</taxon>
        <taxon>Tracheophyta</taxon>
        <taxon>Spermatophyta</taxon>
        <taxon>Magnoliopsida</taxon>
        <taxon>eudicotyledons</taxon>
        <taxon>Gunneridae</taxon>
        <taxon>Pentapetalae</taxon>
        <taxon>rosids</taxon>
        <taxon>fabids</taxon>
        <taxon>Malpighiales</taxon>
        <taxon>Rhizophoraceae</taxon>
        <taxon>Rhizophora</taxon>
    </lineage>
</organism>
<evidence type="ECO:0000313" key="1">
    <source>
        <dbReference type="EMBL" id="MBX29060.1"/>
    </source>
</evidence>